<dbReference type="Pfam" id="PF12846">
    <property type="entry name" value="AAA_10"/>
    <property type="match status" value="1"/>
</dbReference>
<gene>
    <name evidence="2" type="ORF">XNC1_p0016</name>
</gene>
<name>D3VLT2_XENNA</name>
<evidence type="ECO:0000313" key="2">
    <source>
        <dbReference type="EMBL" id="CBJ92884.1"/>
    </source>
</evidence>
<dbReference type="Proteomes" id="UP000008075">
    <property type="component" value="Plasmid XNC1_p"/>
</dbReference>
<dbReference type="InterPro" id="IPR022266">
    <property type="entry name" value="DtrJ-like"/>
</dbReference>
<dbReference type="InterPro" id="IPR027417">
    <property type="entry name" value="P-loop_NTPase"/>
</dbReference>
<dbReference type="Pfam" id="PF14348">
    <property type="entry name" value="DtrJ-like"/>
    <property type="match status" value="1"/>
</dbReference>
<dbReference type="AlphaFoldDB" id="D3VLT2"/>
<evidence type="ECO:0000313" key="3">
    <source>
        <dbReference type="Proteomes" id="UP000008075"/>
    </source>
</evidence>
<keyword evidence="1" id="KW-1133">Transmembrane helix</keyword>
<dbReference type="EMBL" id="FN667743">
    <property type="protein sequence ID" value="CBJ92884.1"/>
    <property type="molecule type" value="Genomic_DNA"/>
</dbReference>
<proteinExistence type="predicted"/>
<dbReference type="eggNOG" id="COG0433">
    <property type="taxonomic scope" value="Bacteria"/>
</dbReference>
<dbReference type="KEGG" id="xne:XNC1_p0016"/>
<accession>D3VLT2</accession>
<sequence length="259" mass="29445">MIMDSSPLIKVGNSLLFKLKCQIWSELIHLKHTEGHTLIVGTTGSGKTRMFDILISQAILRGEAVIIIDPKGDKEMRDNARRACEAMGQPERFVSFHPAFPEESVRIDPLRNFTRVTEIASRLAALIPSEEERQKSKGMQDMGKGWFAWVKGRMEAFVNVIYQFYTRLALLAAWAPYMLILFVPAVYDGMMTWRIKRTNFDYASPVLHRYSVRGTMYLMAGLFIAFFIPIALDPVVIPLTMMTCCVLVGLTFGNLQKRV</sequence>
<keyword evidence="1" id="KW-0812">Transmembrane</keyword>
<evidence type="ECO:0000256" key="1">
    <source>
        <dbReference type="SAM" id="Phobius"/>
    </source>
</evidence>
<geneLocation type="plasmid" evidence="2 3">
    <name>XNC1_p</name>
</geneLocation>
<organism evidence="2 3">
    <name type="scientific">Xenorhabdus nematophila (strain ATCC 19061 / DSM 3370 / CCUG 14189 / LMG 1036 / NCIMB 9965 / AN6)</name>
    <dbReference type="NCBI Taxonomy" id="406817"/>
    <lineage>
        <taxon>Bacteria</taxon>
        <taxon>Pseudomonadati</taxon>
        <taxon>Pseudomonadota</taxon>
        <taxon>Gammaproteobacteria</taxon>
        <taxon>Enterobacterales</taxon>
        <taxon>Morganellaceae</taxon>
        <taxon>Xenorhabdus</taxon>
    </lineage>
</organism>
<keyword evidence="1" id="KW-0472">Membrane</keyword>
<dbReference type="HOGENOM" id="CLU_1081640_0_0_6"/>
<dbReference type="Gene3D" id="3.40.50.300">
    <property type="entry name" value="P-loop containing nucleotide triphosphate hydrolases"/>
    <property type="match status" value="1"/>
</dbReference>
<keyword evidence="2" id="KW-0614">Plasmid</keyword>
<feature type="transmembrane region" description="Helical" evidence="1">
    <location>
        <begin position="236"/>
        <end position="255"/>
    </location>
</feature>
<feature type="transmembrane region" description="Helical" evidence="1">
    <location>
        <begin position="210"/>
        <end position="230"/>
    </location>
</feature>
<keyword evidence="3" id="KW-1185">Reference proteome</keyword>
<reference evidence="2 3" key="1">
    <citation type="journal article" date="2011" name="PLoS ONE">
        <title>The entomopathogenic bacterial endosymbionts xenorhabdus and photorhabdus: convergent lifestyles from divergent genomes.</title>
        <authorList>
            <person name="Chaston J.M."/>
            <person name="Suen G."/>
            <person name="Tucker S.L."/>
            <person name="Andersen A.W."/>
            <person name="Bhasin A."/>
            <person name="Bode E."/>
            <person name="Bode H.B."/>
            <person name="Brachmann A.O."/>
            <person name="Cowles C.E."/>
            <person name="Cowles K.N."/>
            <person name="Darby C."/>
            <person name="de Leon L."/>
            <person name="Drace K."/>
            <person name="Du Z."/>
            <person name="Givaudan A."/>
            <person name="Herbert Tran E.E."/>
            <person name="Jewell K.A."/>
            <person name="Knack J.J."/>
            <person name="Krasomil-Osterfeld K.C."/>
            <person name="Kukor R."/>
            <person name="Lanois A."/>
            <person name="Latreille P."/>
            <person name="Leimgruber N.K."/>
            <person name="Lipke C.M."/>
            <person name="Liu R."/>
            <person name="Lu X."/>
            <person name="Martens E.C."/>
            <person name="Marri P.R."/>
            <person name="Medigue C."/>
            <person name="Menard M.L."/>
            <person name="Miller N.M."/>
            <person name="Morales-Soto N."/>
            <person name="Norton S."/>
            <person name="Ogier J.C."/>
            <person name="Orchard S.S."/>
            <person name="Park D."/>
            <person name="Park Y."/>
            <person name="Qurollo B.A."/>
            <person name="Sugar D.R."/>
            <person name="Richards G.R."/>
            <person name="Rouy Z."/>
            <person name="Slominski B."/>
            <person name="Slominski K."/>
            <person name="Snyder H."/>
            <person name="Tjaden B.C."/>
            <person name="van der Hoeven R."/>
            <person name="Welch R.D."/>
            <person name="Wheeler C."/>
            <person name="Xiang B."/>
            <person name="Barbazuk B."/>
            <person name="Gaudriault S."/>
            <person name="Goodner B."/>
            <person name="Slater S.C."/>
            <person name="Forst S."/>
            <person name="Goldman B.S."/>
            <person name="Goodrich-Blair H."/>
        </authorList>
    </citation>
    <scope>NUCLEOTIDE SEQUENCE [LARGE SCALE GENOMIC DNA]</scope>
    <source>
        <strain evidence="3">ATCC 19061 / DSM 3370 / CCUG 14189 / LMG 1036 / NCIMB 9965 / AN6</strain>
    </source>
</reference>
<dbReference type="CDD" id="cd01127">
    <property type="entry name" value="TrwB_TraG_TraD_VirD4"/>
    <property type="match status" value="1"/>
</dbReference>
<protein>
    <submittedName>
        <fullName evidence="2">Uncharacterized protein</fullName>
    </submittedName>
</protein>
<dbReference type="SUPFAM" id="SSF52540">
    <property type="entry name" value="P-loop containing nucleoside triphosphate hydrolases"/>
    <property type="match status" value="1"/>
</dbReference>
<feature type="transmembrane region" description="Helical" evidence="1">
    <location>
        <begin position="171"/>
        <end position="190"/>
    </location>
</feature>